<dbReference type="Gene3D" id="3.30.930.10">
    <property type="entry name" value="Bira Bifunctional Protein, Domain 2"/>
    <property type="match status" value="1"/>
</dbReference>
<evidence type="ECO:0000256" key="1">
    <source>
        <dbReference type="ARBA" id="ARBA00004496"/>
    </source>
</evidence>
<dbReference type="InterPro" id="IPR004364">
    <property type="entry name" value="Aa-tRNA-synt_II"/>
</dbReference>
<dbReference type="GO" id="GO:0004816">
    <property type="term" value="F:asparagine-tRNA ligase activity"/>
    <property type="evidence" value="ECO:0007669"/>
    <property type="project" value="TreeGrafter"/>
</dbReference>
<name>A0A8H8T2B4_9AGAM</name>
<organism evidence="9 10">
    <name type="scientific">Rhizoctonia solani</name>
    <dbReference type="NCBI Taxonomy" id="456999"/>
    <lineage>
        <taxon>Eukaryota</taxon>
        <taxon>Fungi</taxon>
        <taxon>Dikarya</taxon>
        <taxon>Basidiomycota</taxon>
        <taxon>Agaricomycotina</taxon>
        <taxon>Agaricomycetes</taxon>
        <taxon>Cantharellales</taxon>
        <taxon>Ceratobasidiaceae</taxon>
        <taxon>Rhizoctonia</taxon>
    </lineage>
</organism>
<dbReference type="RefSeq" id="XP_043185615.1">
    <property type="nucleotide sequence ID" value="XM_043327143.1"/>
</dbReference>
<sequence length="184" mass="21419">MAELVYQLHPKFEKPKRPFMRMNYKDAIKYLVENGIKRKDEETEEMVDHVIGDDIAEAAERQMTDQLNVPIFLYGFPKELKSFYMKKIPGDEAFTESCDLLMPNVGEIVGGSMRIADMQELLEGYKREGIDPAPYYWFTDQRKYGTCEHGGYGLGVERLLAWLTNRFTVRECSLYPRWPGRATP</sequence>
<evidence type="ECO:0000313" key="9">
    <source>
        <dbReference type="EMBL" id="QRW25378.1"/>
    </source>
</evidence>
<evidence type="ECO:0000313" key="10">
    <source>
        <dbReference type="Proteomes" id="UP000650533"/>
    </source>
</evidence>
<gene>
    <name evidence="9" type="ORF">RhiXN_07327</name>
</gene>
<dbReference type="Pfam" id="PF00152">
    <property type="entry name" value="tRNA-synt_2"/>
    <property type="match status" value="1"/>
</dbReference>
<dbReference type="InterPro" id="IPR006195">
    <property type="entry name" value="aa-tRNA-synth_II"/>
</dbReference>
<dbReference type="AlphaFoldDB" id="A0A8H8T2B4"/>
<keyword evidence="7 9" id="KW-0030">Aminoacyl-tRNA synthetase</keyword>
<dbReference type="PROSITE" id="PS50862">
    <property type="entry name" value="AA_TRNA_LIGASE_II"/>
    <property type="match status" value="1"/>
</dbReference>
<dbReference type="PANTHER" id="PTHR22594">
    <property type="entry name" value="ASPARTYL/LYSYL-TRNA SYNTHETASE"/>
    <property type="match status" value="1"/>
</dbReference>
<dbReference type="GO" id="GO:0005737">
    <property type="term" value="C:cytoplasm"/>
    <property type="evidence" value="ECO:0007669"/>
    <property type="project" value="UniProtKB-SubCell"/>
</dbReference>
<dbReference type="PANTHER" id="PTHR22594:SF16">
    <property type="entry name" value="ASPARAGINE--TRNA LIGASE, CYTOPLASMIC"/>
    <property type="match status" value="1"/>
</dbReference>
<dbReference type="KEGG" id="rsx:RhiXN_07327"/>
<dbReference type="EMBL" id="CP059670">
    <property type="protein sequence ID" value="QRW25378.1"/>
    <property type="molecule type" value="Genomic_DNA"/>
</dbReference>
<protein>
    <submittedName>
        <fullName evidence="9">Asparaginyl-tRNA synthetase</fullName>
    </submittedName>
</protein>
<keyword evidence="5" id="KW-0067">ATP-binding</keyword>
<proteinExistence type="predicted"/>
<dbReference type="Proteomes" id="UP000650533">
    <property type="component" value="Chromosome 13"/>
</dbReference>
<keyword evidence="4" id="KW-0547">Nucleotide-binding</keyword>
<evidence type="ECO:0000256" key="4">
    <source>
        <dbReference type="ARBA" id="ARBA00022741"/>
    </source>
</evidence>
<feature type="domain" description="Aminoacyl-transfer RNA synthetases class-II family profile" evidence="8">
    <location>
        <begin position="1"/>
        <end position="176"/>
    </location>
</feature>
<evidence type="ECO:0000256" key="3">
    <source>
        <dbReference type="ARBA" id="ARBA00022598"/>
    </source>
</evidence>
<evidence type="ECO:0000256" key="7">
    <source>
        <dbReference type="ARBA" id="ARBA00023146"/>
    </source>
</evidence>
<dbReference type="GO" id="GO:0005524">
    <property type="term" value="F:ATP binding"/>
    <property type="evidence" value="ECO:0007669"/>
    <property type="project" value="UniProtKB-KW"/>
</dbReference>
<dbReference type="GeneID" id="67029606"/>
<evidence type="ECO:0000256" key="5">
    <source>
        <dbReference type="ARBA" id="ARBA00022840"/>
    </source>
</evidence>
<keyword evidence="3" id="KW-0436">Ligase</keyword>
<evidence type="ECO:0000259" key="8">
    <source>
        <dbReference type="PROSITE" id="PS50862"/>
    </source>
</evidence>
<dbReference type="SUPFAM" id="SSF55681">
    <property type="entry name" value="Class II aaRS and biotin synthetases"/>
    <property type="match status" value="1"/>
</dbReference>
<dbReference type="GO" id="GO:0006421">
    <property type="term" value="P:asparaginyl-tRNA aminoacylation"/>
    <property type="evidence" value="ECO:0007669"/>
    <property type="project" value="TreeGrafter"/>
</dbReference>
<reference evidence="9" key="1">
    <citation type="submission" date="2020-05" db="EMBL/GenBank/DDBJ databases">
        <title>Evolutionary and genomic comparisons of hybrid uninucleate and nonhybrid Rhizoctonia fungi.</title>
        <authorList>
            <person name="Li C."/>
            <person name="Chen X."/>
        </authorList>
    </citation>
    <scope>NUCLEOTIDE SEQUENCE</scope>
    <source>
        <strain evidence="9">AG-1 IA</strain>
    </source>
</reference>
<comment type="subcellular location">
    <subcellularLocation>
        <location evidence="1">Cytoplasm</location>
    </subcellularLocation>
</comment>
<accession>A0A8H8T2B4</accession>
<evidence type="ECO:0000256" key="2">
    <source>
        <dbReference type="ARBA" id="ARBA00022490"/>
    </source>
</evidence>
<keyword evidence="6" id="KW-0648">Protein biosynthesis</keyword>
<keyword evidence="2" id="KW-0963">Cytoplasm</keyword>
<evidence type="ECO:0000256" key="6">
    <source>
        <dbReference type="ARBA" id="ARBA00022917"/>
    </source>
</evidence>
<dbReference type="InterPro" id="IPR045864">
    <property type="entry name" value="aa-tRNA-synth_II/BPL/LPL"/>
</dbReference>